<reference evidence="2" key="1">
    <citation type="journal article" date="2019" name="Int. J. Syst. Evol. Microbiol.">
        <title>The Global Catalogue of Microorganisms (GCM) 10K type strain sequencing project: providing services to taxonomists for standard genome sequencing and annotation.</title>
        <authorList>
            <consortium name="The Broad Institute Genomics Platform"/>
            <consortium name="The Broad Institute Genome Sequencing Center for Infectious Disease"/>
            <person name="Wu L."/>
            <person name="Ma J."/>
        </authorList>
    </citation>
    <scope>NUCLEOTIDE SEQUENCE [LARGE SCALE GENOMIC DNA]</scope>
    <source>
        <strain evidence="2">CGMCC 1.15790</strain>
    </source>
</reference>
<dbReference type="InterPro" id="IPR014871">
    <property type="entry name" value="dUTPase/dCTP_pyrophosphatase"/>
</dbReference>
<dbReference type="InterPro" id="IPR016947">
    <property type="entry name" value="UCP030140"/>
</dbReference>
<dbReference type="Pfam" id="PF08761">
    <property type="entry name" value="dUTPase_2"/>
    <property type="match status" value="1"/>
</dbReference>
<organism evidence="1 2">
    <name type="scientific">Aliibacillus thermotolerans</name>
    <dbReference type="NCBI Taxonomy" id="1834418"/>
    <lineage>
        <taxon>Bacteria</taxon>
        <taxon>Bacillati</taxon>
        <taxon>Bacillota</taxon>
        <taxon>Bacilli</taxon>
        <taxon>Bacillales</taxon>
        <taxon>Bacillaceae</taxon>
        <taxon>Aliibacillus</taxon>
    </lineage>
</organism>
<name>A0ABW0U9T1_9BACI</name>
<dbReference type="Proteomes" id="UP001596143">
    <property type="component" value="Unassembled WGS sequence"/>
</dbReference>
<proteinExistence type="predicted"/>
<dbReference type="EC" id="3.6.1.23" evidence="1"/>
<comment type="caution">
    <text evidence="1">The sequence shown here is derived from an EMBL/GenBank/DDBJ whole genome shotgun (WGS) entry which is preliminary data.</text>
</comment>
<sequence length="163" mass="19531">MQMERLFSVQRKLDERIEREHQLENKDLFSDKVLAFMTEVGELANETRCFKFWSRKPPSEKEIILEEYVDGIHFLLSLGLECGFEEIPPFPNEEREETPLQLHFLHVFQCASQFHESPNRETYHHLFAEYLKLGEGIGFTKDEVERAYYEKNEINHQRQTEGY</sequence>
<evidence type="ECO:0000313" key="2">
    <source>
        <dbReference type="Proteomes" id="UP001596143"/>
    </source>
</evidence>
<keyword evidence="2" id="KW-1185">Reference proteome</keyword>
<protein>
    <submittedName>
        <fullName evidence="1">dUTP diphosphatase</fullName>
        <ecNumber evidence="1">3.6.1.23</ecNumber>
    </submittedName>
</protein>
<gene>
    <name evidence="1" type="ORF">ACFPTR_11735</name>
</gene>
<dbReference type="SUPFAM" id="SSF101386">
    <property type="entry name" value="all-alpha NTP pyrophosphatases"/>
    <property type="match status" value="1"/>
</dbReference>
<evidence type="ECO:0000313" key="1">
    <source>
        <dbReference type="EMBL" id="MFC5629524.1"/>
    </source>
</evidence>
<dbReference type="CDD" id="cd11527">
    <property type="entry name" value="NTP-PPase_dUTPase"/>
    <property type="match status" value="1"/>
</dbReference>
<dbReference type="PIRSF" id="PIRSF030140">
    <property type="entry name" value="UCP030140"/>
    <property type="match status" value="1"/>
</dbReference>
<dbReference type="GO" id="GO:0004170">
    <property type="term" value="F:dUTP diphosphatase activity"/>
    <property type="evidence" value="ECO:0007669"/>
    <property type="project" value="UniProtKB-EC"/>
</dbReference>
<dbReference type="RefSeq" id="WP_377902109.1">
    <property type="nucleotide sequence ID" value="NZ_JBHSPF010000059.1"/>
</dbReference>
<keyword evidence="1" id="KW-0378">Hydrolase</keyword>
<dbReference type="Gene3D" id="1.10.4010.10">
    <property type="entry name" value="Type II deoxyuridine triphosphatase"/>
    <property type="match status" value="1"/>
</dbReference>
<accession>A0ABW0U9T1</accession>
<dbReference type="EMBL" id="JBHSPF010000059">
    <property type="protein sequence ID" value="MFC5629524.1"/>
    <property type="molecule type" value="Genomic_DNA"/>
</dbReference>